<dbReference type="SUPFAM" id="SSF55729">
    <property type="entry name" value="Acyl-CoA N-acyltransferases (Nat)"/>
    <property type="match status" value="1"/>
</dbReference>
<dbReference type="STRING" id="1219032.GCA_001515545_01839"/>
<keyword evidence="2" id="KW-0012">Acyltransferase</keyword>
<reference evidence="6" key="1">
    <citation type="submission" date="2017-09" db="EMBL/GenBank/DDBJ databases">
        <title>FDA dAtabase for Regulatory Grade micrObial Sequences (FDA-ARGOS): Supporting development and validation of Infectious Disease Dx tests.</title>
        <authorList>
            <person name="Minogue T."/>
            <person name="Wolcott M."/>
            <person name="Wasieloski L."/>
            <person name="Aguilar W."/>
            <person name="Moore D."/>
            <person name="Tallon L."/>
            <person name="Sadzewicz L."/>
            <person name="Ott S."/>
            <person name="Zhao X."/>
            <person name="Nagaraj S."/>
            <person name="Vavikolanu K."/>
            <person name="Aluvathingal J."/>
            <person name="Nadendla S."/>
            <person name="Sichtig H."/>
        </authorList>
    </citation>
    <scope>NUCLEOTIDE SEQUENCE [LARGE SCALE GENOMIC DNA]</scope>
    <source>
        <strain evidence="6">FDAARGOS_394</strain>
    </source>
</reference>
<dbReference type="PANTHER" id="PTHR43792:SF8">
    <property type="entry name" value="[RIBOSOMAL PROTEIN US5]-ALANINE N-ACETYLTRANSFERASE"/>
    <property type="match status" value="1"/>
</dbReference>
<name>A0A2A7UYS9_COMTR</name>
<comment type="caution">
    <text evidence="5">The sequence shown here is derived from an EMBL/GenBank/DDBJ whole genome shotgun (WGS) entry which is preliminary data.</text>
</comment>
<dbReference type="GO" id="GO:0008999">
    <property type="term" value="F:protein-N-terminal-alanine acetyltransferase activity"/>
    <property type="evidence" value="ECO:0007669"/>
    <property type="project" value="TreeGrafter"/>
</dbReference>
<feature type="domain" description="N-acetyltransferase" evidence="4">
    <location>
        <begin position="21"/>
        <end position="190"/>
    </location>
</feature>
<comment type="similarity">
    <text evidence="3">Belongs to the acetyltransferase family. RimJ subfamily.</text>
</comment>
<evidence type="ECO:0000256" key="3">
    <source>
        <dbReference type="ARBA" id="ARBA00038502"/>
    </source>
</evidence>
<dbReference type="InterPro" id="IPR051531">
    <property type="entry name" value="N-acetyltransferase"/>
</dbReference>
<accession>A0A2A7UYS9</accession>
<evidence type="ECO:0000313" key="6">
    <source>
        <dbReference type="Proteomes" id="UP000220246"/>
    </source>
</evidence>
<dbReference type="PANTHER" id="PTHR43792">
    <property type="entry name" value="GNAT FAMILY, PUTATIVE (AFU_ORTHOLOGUE AFUA_3G00765)-RELATED-RELATED"/>
    <property type="match status" value="1"/>
</dbReference>
<keyword evidence="6" id="KW-1185">Reference proteome</keyword>
<dbReference type="AlphaFoldDB" id="A0A2A7UYS9"/>
<dbReference type="GO" id="GO:0005737">
    <property type="term" value="C:cytoplasm"/>
    <property type="evidence" value="ECO:0007669"/>
    <property type="project" value="TreeGrafter"/>
</dbReference>
<evidence type="ECO:0000256" key="2">
    <source>
        <dbReference type="ARBA" id="ARBA00023315"/>
    </source>
</evidence>
<dbReference type="EMBL" id="PDEA01000001">
    <property type="protein sequence ID" value="PEH90341.1"/>
    <property type="molecule type" value="Genomic_DNA"/>
</dbReference>
<dbReference type="OrthoDB" id="9801656at2"/>
<proteinExistence type="inferred from homology"/>
<keyword evidence="1 5" id="KW-0808">Transferase</keyword>
<evidence type="ECO:0000256" key="1">
    <source>
        <dbReference type="ARBA" id="ARBA00022679"/>
    </source>
</evidence>
<evidence type="ECO:0000313" key="5">
    <source>
        <dbReference type="EMBL" id="PEH90341.1"/>
    </source>
</evidence>
<evidence type="ECO:0000259" key="4">
    <source>
        <dbReference type="PROSITE" id="PS51186"/>
    </source>
</evidence>
<dbReference type="Pfam" id="PF13302">
    <property type="entry name" value="Acetyltransf_3"/>
    <property type="match status" value="1"/>
</dbReference>
<sequence length="190" mass="21555">MHGLHPCGCQPVFVSACRTAMDIRLLAATDAPALWDFETAHRAYFEQWVQARSARFYTAEGFAEEMEASLQRQQQDQAFHYLMWEGQRLAGRINLTQVRRPYFHSAALGYRVAPDCGGRGLASQAVAAVLHQAFTTHGLQRIEAIARPENPASVRVLCKQGFVQFGHSRRSMELNGQWFDLLHFEAHRPQ</sequence>
<dbReference type="Proteomes" id="UP000220246">
    <property type="component" value="Unassembled WGS sequence"/>
</dbReference>
<dbReference type="PROSITE" id="PS51186">
    <property type="entry name" value="GNAT"/>
    <property type="match status" value="1"/>
</dbReference>
<dbReference type="InterPro" id="IPR016181">
    <property type="entry name" value="Acyl_CoA_acyltransferase"/>
</dbReference>
<organism evidence="5 6">
    <name type="scientific">Comamonas terrigena</name>
    <dbReference type="NCBI Taxonomy" id="32013"/>
    <lineage>
        <taxon>Bacteria</taxon>
        <taxon>Pseudomonadati</taxon>
        <taxon>Pseudomonadota</taxon>
        <taxon>Betaproteobacteria</taxon>
        <taxon>Burkholderiales</taxon>
        <taxon>Comamonadaceae</taxon>
        <taxon>Comamonas</taxon>
    </lineage>
</organism>
<gene>
    <name evidence="5" type="ORF">CRM82_18635</name>
</gene>
<protein>
    <submittedName>
        <fullName evidence="5">N-acetyltransferase</fullName>
    </submittedName>
</protein>
<dbReference type="InterPro" id="IPR000182">
    <property type="entry name" value="GNAT_dom"/>
</dbReference>
<dbReference type="Gene3D" id="3.40.630.30">
    <property type="match status" value="1"/>
</dbReference>